<sequence length="389" mass="44138">MERQLFTFTLNKQDLRSIKLQEEDKESPLGQSSNSTDVETDNQPASIVGRRNTGESPDNMSVSHTKCEIDFSSFDYIVSHKSEPMKTLENTFSPYTSELESNSKVYLETQGTSHQRHLSKMVAQNSDVSVNLNSDPSEETHEAGHHQDIEQSQKCSAESIKKCLEILNTVETEDESDIFMDIDLLLAKINSLAMLYRHYTGRTLEVSESNNVSLSLDLSFDGDREFVSIVQNIPELENLKIINFDECDEDVEMILRDKLSSVGSLFLAAEGYCIDANDYLEIVAEISELRHLHLHGFIIDSENLERLLENPGLQSLSFYCCNLGIDEYLQCQPSESPAVGMRCLRFFFDETPSQDMNKFLQVICESELMSTLEELVFVKSKISKNDLIN</sequence>
<evidence type="ECO:0000313" key="3">
    <source>
        <dbReference type="Proteomes" id="UP001295684"/>
    </source>
</evidence>
<name>A0AAD1UD34_EUPCR</name>
<gene>
    <name evidence="2" type="ORF">ECRASSUSDP1_LOCUS7044</name>
</gene>
<dbReference type="Proteomes" id="UP001295684">
    <property type="component" value="Unassembled WGS sequence"/>
</dbReference>
<feature type="compositionally biased region" description="Polar residues" evidence="1">
    <location>
        <begin position="29"/>
        <end position="45"/>
    </location>
</feature>
<comment type="caution">
    <text evidence="2">The sequence shown here is derived from an EMBL/GenBank/DDBJ whole genome shotgun (WGS) entry which is preliminary data.</text>
</comment>
<dbReference type="Gene3D" id="3.80.10.10">
    <property type="entry name" value="Ribonuclease Inhibitor"/>
    <property type="match status" value="1"/>
</dbReference>
<reference evidence="2" key="1">
    <citation type="submission" date="2023-07" db="EMBL/GenBank/DDBJ databases">
        <authorList>
            <consortium name="AG Swart"/>
            <person name="Singh M."/>
            <person name="Singh A."/>
            <person name="Seah K."/>
            <person name="Emmerich C."/>
        </authorList>
    </citation>
    <scope>NUCLEOTIDE SEQUENCE</scope>
    <source>
        <strain evidence="2">DP1</strain>
    </source>
</reference>
<evidence type="ECO:0000313" key="2">
    <source>
        <dbReference type="EMBL" id="CAI2365752.1"/>
    </source>
</evidence>
<accession>A0AAD1UD34</accession>
<dbReference type="InterPro" id="IPR032675">
    <property type="entry name" value="LRR_dom_sf"/>
</dbReference>
<feature type="compositionally biased region" description="Basic and acidic residues" evidence="1">
    <location>
        <begin position="138"/>
        <end position="151"/>
    </location>
</feature>
<dbReference type="SUPFAM" id="SSF52047">
    <property type="entry name" value="RNI-like"/>
    <property type="match status" value="1"/>
</dbReference>
<dbReference type="AlphaFoldDB" id="A0AAD1UD34"/>
<feature type="region of interest" description="Disordered" evidence="1">
    <location>
        <begin position="17"/>
        <end position="63"/>
    </location>
</feature>
<evidence type="ECO:0000256" key="1">
    <source>
        <dbReference type="SAM" id="MobiDB-lite"/>
    </source>
</evidence>
<feature type="region of interest" description="Disordered" evidence="1">
    <location>
        <begin position="130"/>
        <end position="153"/>
    </location>
</feature>
<feature type="compositionally biased region" description="Polar residues" evidence="1">
    <location>
        <begin position="54"/>
        <end position="63"/>
    </location>
</feature>
<keyword evidence="3" id="KW-1185">Reference proteome</keyword>
<organism evidence="2 3">
    <name type="scientific">Euplotes crassus</name>
    <dbReference type="NCBI Taxonomy" id="5936"/>
    <lineage>
        <taxon>Eukaryota</taxon>
        <taxon>Sar</taxon>
        <taxon>Alveolata</taxon>
        <taxon>Ciliophora</taxon>
        <taxon>Intramacronucleata</taxon>
        <taxon>Spirotrichea</taxon>
        <taxon>Hypotrichia</taxon>
        <taxon>Euplotida</taxon>
        <taxon>Euplotidae</taxon>
        <taxon>Moneuplotes</taxon>
    </lineage>
</organism>
<proteinExistence type="predicted"/>
<protein>
    <submittedName>
        <fullName evidence="2">Uncharacterized protein</fullName>
    </submittedName>
</protein>
<dbReference type="EMBL" id="CAMPGE010006850">
    <property type="protein sequence ID" value="CAI2365752.1"/>
    <property type="molecule type" value="Genomic_DNA"/>
</dbReference>